<dbReference type="InterPro" id="IPR047589">
    <property type="entry name" value="DUF11_rpt"/>
</dbReference>
<dbReference type="Proteomes" id="UP000515240">
    <property type="component" value="Chromosome"/>
</dbReference>
<feature type="chain" id="PRO_5028964156" evidence="2">
    <location>
        <begin position="20"/>
        <end position="393"/>
    </location>
</feature>
<name>A0A7G5EKL3_9BURK</name>
<dbReference type="AlphaFoldDB" id="A0A7G5EKL3"/>
<dbReference type="NCBIfam" id="TIGR01451">
    <property type="entry name" value="B_ant_repeat"/>
    <property type="match status" value="1"/>
</dbReference>
<keyword evidence="1" id="KW-0472">Membrane</keyword>
<keyword evidence="2" id="KW-0732">Signal</keyword>
<keyword evidence="1" id="KW-1133">Transmembrane helix</keyword>
<evidence type="ECO:0000256" key="1">
    <source>
        <dbReference type="SAM" id="Phobius"/>
    </source>
</evidence>
<evidence type="ECO:0000256" key="2">
    <source>
        <dbReference type="SAM" id="SignalP"/>
    </source>
</evidence>
<dbReference type="InterPro" id="IPR001434">
    <property type="entry name" value="OmcB-like_DUF11"/>
</dbReference>
<dbReference type="KEGG" id="cpis:HS961_17800"/>
<keyword evidence="1" id="KW-0812">Transmembrane</keyword>
<gene>
    <name evidence="4" type="ORF">HS961_17800</name>
</gene>
<evidence type="ECO:0000313" key="4">
    <source>
        <dbReference type="EMBL" id="QMV74538.1"/>
    </source>
</evidence>
<feature type="transmembrane region" description="Helical" evidence="1">
    <location>
        <begin position="361"/>
        <end position="381"/>
    </location>
</feature>
<proteinExistence type="predicted"/>
<feature type="domain" description="DUF11" evidence="3">
    <location>
        <begin position="223"/>
        <end position="322"/>
    </location>
</feature>
<evidence type="ECO:0000313" key="5">
    <source>
        <dbReference type="Proteomes" id="UP000515240"/>
    </source>
</evidence>
<organism evidence="4 5">
    <name type="scientific">Comamonas piscis</name>
    <dbReference type="NCBI Taxonomy" id="1562974"/>
    <lineage>
        <taxon>Bacteria</taxon>
        <taxon>Pseudomonadati</taxon>
        <taxon>Pseudomonadota</taxon>
        <taxon>Betaproteobacteria</taxon>
        <taxon>Burkholderiales</taxon>
        <taxon>Comamonadaceae</taxon>
        <taxon>Comamonas</taxon>
    </lineage>
</organism>
<feature type="signal peptide" evidence="2">
    <location>
        <begin position="1"/>
        <end position="19"/>
    </location>
</feature>
<sequence>MKKHLLAVAATACTLSAFAQTVPTLSCSSLVSELNTGVVDGTKLGLAQPDRIWSQFKEYTPTPQTPPPDTASWAQAYTPGTVDPAWVTFSDAQWLSPGFSSVNGAFNQSWSGNWWPRPTPSAIPTYNHYRMQFNLSPEVPPSALSIALEYMGDDVATAAYVNGVAVSPFSPNGFGMGVYTALNSGWTAGLNTLVFSTADTGWAAGFLARAHTAGESVCSVSPISITKTADKASYLPGDAIRYSITVSSQGLVDARGLTLADALPAGVNNPVWSCTAGAGSAVCPSPVSGDAVFDLPAQSSLVFSLAGTVTGLASLDNTATITPGAGGVCSATTGCSANVSPNYTRLTPADPPVVMPAPAPVPVLGASALAALTAAFGFMAWRRRDGNSPRTEE</sequence>
<accession>A0A7G5EKL3</accession>
<dbReference type="RefSeq" id="WP_182324283.1">
    <property type="nucleotide sequence ID" value="NZ_CP058554.1"/>
</dbReference>
<evidence type="ECO:0000259" key="3">
    <source>
        <dbReference type="Pfam" id="PF01345"/>
    </source>
</evidence>
<dbReference type="Pfam" id="PF01345">
    <property type="entry name" value="DUF11"/>
    <property type="match status" value="1"/>
</dbReference>
<keyword evidence="5" id="KW-1185">Reference proteome</keyword>
<dbReference type="EMBL" id="CP058554">
    <property type="protein sequence ID" value="QMV74538.1"/>
    <property type="molecule type" value="Genomic_DNA"/>
</dbReference>
<protein>
    <submittedName>
        <fullName evidence="4">DUF11 domain-containing protein</fullName>
    </submittedName>
</protein>
<reference evidence="4 5" key="1">
    <citation type="journal article" date="2020" name="G3 (Bethesda)">
        <title>CeMbio - The Caenorhabditis elegans Microbiome Resource.</title>
        <authorList>
            <person name="Dirksen P."/>
            <person name="Assie A."/>
            <person name="Zimmermann J."/>
            <person name="Zhang F."/>
            <person name="Tietje A.M."/>
            <person name="Marsh S.A."/>
            <person name="Felix M.A."/>
            <person name="Shapira M."/>
            <person name="Kaleta C."/>
            <person name="Schulenburg H."/>
            <person name="Samuel B."/>
        </authorList>
    </citation>
    <scope>NUCLEOTIDE SEQUENCE [LARGE SCALE GENOMIC DNA]</scope>
    <source>
        <strain evidence="4 5">BIGb0172</strain>
    </source>
</reference>